<proteinExistence type="predicted"/>
<dbReference type="GO" id="GO:0071108">
    <property type="term" value="P:protein K48-linked deubiquitination"/>
    <property type="evidence" value="ECO:0007669"/>
    <property type="project" value="TreeGrafter"/>
</dbReference>
<dbReference type="PROSITE" id="PS50330">
    <property type="entry name" value="UIM"/>
    <property type="match status" value="1"/>
</dbReference>
<dbReference type="InterPro" id="IPR007518">
    <property type="entry name" value="MINDY"/>
</dbReference>
<dbReference type="Pfam" id="PF04424">
    <property type="entry name" value="MINDY_DUB"/>
    <property type="match status" value="1"/>
</dbReference>
<dbReference type="Proteomes" id="UP000053259">
    <property type="component" value="Unassembled WGS sequence"/>
</dbReference>
<feature type="compositionally biased region" description="Polar residues" evidence="1">
    <location>
        <begin position="181"/>
        <end position="196"/>
    </location>
</feature>
<feature type="compositionally biased region" description="Basic and acidic residues" evidence="1">
    <location>
        <begin position="763"/>
        <end position="777"/>
    </location>
</feature>
<dbReference type="PANTHER" id="PTHR18063">
    <property type="entry name" value="NF-E2 INDUCIBLE PROTEIN"/>
    <property type="match status" value="1"/>
</dbReference>
<dbReference type="InterPro" id="IPR003903">
    <property type="entry name" value="UIM_dom"/>
</dbReference>
<dbReference type="InParanoid" id="A0A0D2BCR2"/>
<feature type="domain" description="MINDY deubiquitinase" evidence="2">
    <location>
        <begin position="402"/>
        <end position="686"/>
    </location>
</feature>
<dbReference type="OrthoDB" id="10261212at2759"/>
<evidence type="ECO:0000256" key="1">
    <source>
        <dbReference type="SAM" id="MobiDB-lite"/>
    </source>
</evidence>
<feature type="compositionally biased region" description="Polar residues" evidence="1">
    <location>
        <begin position="207"/>
        <end position="226"/>
    </location>
</feature>
<dbReference type="GO" id="GO:0004843">
    <property type="term" value="F:cysteine-type deubiquitinase activity"/>
    <property type="evidence" value="ECO:0007669"/>
    <property type="project" value="InterPro"/>
</dbReference>
<feature type="compositionally biased region" description="Basic and acidic residues" evidence="1">
    <location>
        <begin position="795"/>
        <end position="806"/>
    </location>
</feature>
<feature type="compositionally biased region" description="Pro residues" evidence="1">
    <location>
        <begin position="23"/>
        <end position="33"/>
    </location>
</feature>
<feature type="region of interest" description="Disordered" evidence="1">
    <location>
        <begin position="790"/>
        <end position="964"/>
    </location>
</feature>
<dbReference type="GeneID" id="27308092"/>
<gene>
    <name evidence="3" type="ORF">PV09_00119</name>
</gene>
<feature type="compositionally biased region" description="Polar residues" evidence="1">
    <location>
        <begin position="382"/>
        <end position="392"/>
    </location>
</feature>
<dbReference type="GO" id="GO:0016807">
    <property type="term" value="F:cysteine-type carboxypeptidase activity"/>
    <property type="evidence" value="ECO:0007669"/>
    <property type="project" value="TreeGrafter"/>
</dbReference>
<feature type="region of interest" description="Disordered" evidence="1">
    <location>
        <begin position="728"/>
        <end position="777"/>
    </location>
</feature>
<dbReference type="GO" id="GO:0005829">
    <property type="term" value="C:cytosol"/>
    <property type="evidence" value="ECO:0007669"/>
    <property type="project" value="TreeGrafter"/>
</dbReference>
<keyword evidence="4" id="KW-1185">Reference proteome</keyword>
<dbReference type="GO" id="GO:1990380">
    <property type="term" value="F:K48-linked deubiquitinase activity"/>
    <property type="evidence" value="ECO:0007669"/>
    <property type="project" value="InterPro"/>
</dbReference>
<dbReference type="STRING" id="253628.A0A0D2BCR2"/>
<dbReference type="RefSeq" id="XP_016219058.1">
    <property type="nucleotide sequence ID" value="XM_016352801.1"/>
</dbReference>
<dbReference type="EMBL" id="KN847529">
    <property type="protein sequence ID" value="KIW09189.1"/>
    <property type="molecule type" value="Genomic_DNA"/>
</dbReference>
<sequence length="964" mass="104167">MVTRKPVPGSYKAAATVATSPGPTVPSPIPPTPTVIAPTPLASPTLSHAAPIATPLHPPPPPPPPPHGDDKTPSPATKQATPEDSSGEDEDEDEWDKSDSEEEEREMTDDDERKLTPEAEVPAPLRISRPPSQELDKGKAKQIPDALRAGPPGGAPPPPLAAANVSQESLTASRNGEAGNSVGSNNPWRSVSQSPPRSDASKPFLRPQNTGEALFGNQNSSAAWSGASSLHAGGIVAELPAVMSPTEEKRQNVEISELPAVSSPVDSSKQHHQMLMPGVPDAQHNAEDTTRQRPVSTSDPFGPIPEEGLTGMPNAWQGQAMNQGDNQRENVADQSQSQSVTADLLADFEDSAPPLPMRSGTAEQPPPMPPRRSEADAVGTAEATSRQRSDSPTAAMKKQRNQTYQIKKVRWFDDRVRDVRVSPILVQNANGPCPLLALVNALTLSTPRDLDTGLVETLRSREQVSLGLLLDAVFEELMSGRRGDSAQELPDVGELYSFLIALHTGMNVNPQFTLPEGSLAQRQVGVFEQTKEMRLYGTFNIPLLHGWIPEADSEAYAAFERSAKTYEDAQNIQFYEEELEAKLSSSGLNTEEQHMFEDLVSIKQFLTTWPTQLTDYGLSIIQEQLKPGQFAILFRNDHFSTVYKQPRSNTLLTLVTDAGYASHDEIVWESLVDINGMRTELFSGDFRPVSHNIPPESSSSGPSVGARNSSLGSQNVQSMLDVDQGWTQVSGKKGKRGKGVGNSAGGQQTGTIGASSSSSRLGQQEEARSDLERTRVEQEDADLALALQLQEEEEERQRLEQSDRRTRQLSSQVLDQSAPPTPIRPLVQGRRNFTTNRPVSDSDEAPPPSYEDASKDRRFNPPHDHPASPHAPITAATGSSSAYTENARQHSGSFSTSNLPGSGQRRSSGQVPSGGGRTTLIDRIPDHLQQRWQQHAQLRGSGRLGGPASPVGGPSSRDEKCVMM</sequence>
<feature type="compositionally biased region" description="Low complexity" evidence="1">
    <location>
        <begin position="697"/>
        <end position="710"/>
    </location>
</feature>
<feature type="compositionally biased region" description="Low complexity" evidence="1">
    <location>
        <begin position="946"/>
        <end position="955"/>
    </location>
</feature>
<feature type="compositionally biased region" description="Polar residues" evidence="1">
    <location>
        <begin position="876"/>
        <end position="911"/>
    </location>
</feature>
<feature type="compositionally biased region" description="Polar residues" evidence="1">
    <location>
        <begin position="749"/>
        <end position="762"/>
    </location>
</feature>
<dbReference type="AlphaFoldDB" id="A0A0D2BCR2"/>
<protein>
    <recommendedName>
        <fullName evidence="2">MINDY deubiquitinase domain-containing protein</fullName>
    </recommendedName>
</protein>
<feature type="compositionally biased region" description="Pro residues" evidence="1">
    <location>
        <begin position="56"/>
        <end position="66"/>
    </location>
</feature>
<feature type="compositionally biased region" description="Polar residues" evidence="1">
    <location>
        <begin position="332"/>
        <end position="341"/>
    </location>
</feature>
<feature type="compositionally biased region" description="Acidic residues" evidence="1">
    <location>
        <begin position="85"/>
        <end position="110"/>
    </location>
</feature>
<feature type="region of interest" description="Disordered" evidence="1">
    <location>
        <begin position="243"/>
        <end position="401"/>
    </location>
</feature>
<reference evidence="3 4" key="1">
    <citation type="submission" date="2015-01" db="EMBL/GenBank/DDBJ databases">
        <title>The Genome Sequence of Ochroconis gallopava CBS43764.</title>
        <authorList>
            <consortium name="The Broad Institute Genomics Platform"/>
            <person name="Cuomo C."/>
            <person name="de Hoog S."/>
            <person name="Gorbushina A."/>
            <person name="Stielow B."/>
            <person name="Teixiera M."/>
            <person name="Abouelleil A."/>
            <person name="Chapman S.B."/>
            <person name="Priest M."/>
            <person name="Young S.K."/>
            <person name="Wortman J."/>
            <person name="Nusbaum C."/>
            <person name="Birren B."/>
        </authorList>
    </citation>
    <scope>NUCLEOTIDE SEQUENCE [LARGE SCALE GENOMIC DNA]</scope>
    <source>
        <strain evidence="3 4">CBS 43764</strain>
    </source>
</reference>
<evidence type="ECO:0000313" key="4">
    <source>
        <dbReference type="Proteomes" id="UP000053259"/>
    </source>
</evidence>
<dbReference type="PANTHER" id="PTHR18063:SF6">
    <property type="entry name" value="UBIQUITIN CARBOXYL-TERMINAL HYDROLASE"/>
    <property type="match status" value="1"/>
</dbReference>
<evidence type="ECO:0000313" key="3">
    <source>
        <dbReference type="EMBL" id="KIW09189.1"/>
    </source>
</evidence>
<feature type="compositionally biased region" description="Gly residues" evidence="1">
    <location>
        <begin position="739"/>
        <end position="748"/>
    </location>
</feature>
<feature type="region of interest" description="Disordered" evidence="1">
    <location>
        <begin position="689"/>
        <end position="711"/>
    </location>
</feature>
<dbReference type="VEuPathDB" id="FungiDB:PV09_00119"/>
<feature type="region of interest" description="Disordered" evidence="1">
    <location>
        <begin position="1"/>
        <end position="226"/>
    </location>
</feature>
<feature type="compositionally biased region" description="Basic and acidic residues" evidence="1">
    <location>
        <begin position="852"/>
        <end position="867"/>
    </location>
</feature>
<dbReference type="GO" id="GO:0071944">
    <property type="term" value="C:cell periphery"/>
    <property type="evidence" value="ECO:0007669"/>
    <property type="project" value="TreeGrafter"/>
</dbReference>
<organism evidence="3 4">
    <name type="scientific">Verruconis gallopava</name>
    <dbReference type="NCBI Taxonomy" id="253628"/>
    <lineage>
        <taxon>Eukaryota</taxon>
        <taxon>Fungi</taxon>
        <taxon>Dikarya</taxon>
        <taxon>Ascomycota</taxon>
        <taxon>Pezizomycotina</taxon>
        <taxon>Dothideomycetes</taxon>
        <taxon>Pleosporomycetidae</taxon>
        <taxon>Venturiales</taxon>
        <taxon>Sympoventuriaceae</taxon>
        <taxon>Verruconis</taxon>
    </lineage>
</organism>
<feature type="compositionally biased region" description="Polar residues" evidence="1">
    <location>
        <begin position="316"/>
        <end position="325"/>
    </location>
</feature>
<feature type="compositionally biased region" description="Polar residues" evidence="1">
    <location>
        <begin position="164"/>
        <end position="174"/>
    </location>
</feature>
<accession>A0A0D2BCR2</accession>
<dbReference type="InterPro" id="IPR033979">
    <property type="entry name" value="MINDY_domain"/>
</dbReference>
<name>A0A0D2BCR2_9PEZI</name>
<evidence type="ECO:0000259" key="2">
    <source>
        <dbReference type="Pfam" id="PF04424"/>
    </source>
</evidence>
<dbReference type="HOGENOM" id="CLU_007080_1_1_1"/>